<evidence type="ECO:0000313" key="3">
    <source>
        <dbReference type="Proteomes" id="UP000016931"/>
    </source>
</evidence>
<accession>N1QI31</accession>
<dbReference type="OrthoDB" id="10365936at2759"/>
<organism evidence="2 3">
    <name type="scientific">Sphaerulina musiva (strain SO2202)</name>
    <name type="common">Poplar stem canker fungus</name>
    <name type="synonym">Septoria musiva</name>
    <dbReference type="NCBI Taxonomy" id="692275"/>
    <lineage>
        <taxon>Eukaryota</taxon>
        <taxon>Fungi</taxon>
        <taxon>Dikarya</taxon>
        <taxon>Ascomycota</taxon>
        <taxon>Pezizomycotina</taxon>
        <taxon>Dothideomycetes</taxon>
        <taxon>Dothideomycetidae</taxon>
        <taxon>Mycosphaerellales</taxon>
        <taxon>Mycosphaerellaceae</taxon>
        <taxon>Sphaerulina</taxon>
    </lineage>
</organism>
<proteinExistence type="predicted"/>
<gene>
    <name evidence="2" type="ORF">SEPMUDRAFT_129761</name>
</gene>
<keyword evidence="1" id="KW-0732">Signal</keyword>
<keyword evidence="3" id="KW-1185">Reference proteome</keyword>
<protein>
    <recommendedName>
        <fullName evidence="4">CBM1 domain-containing protein</fullName>
    </recommendedName>
</protein>
<dbReference type="RefSeq" id="XP_016765032.1">
    <property type="nucleotide sequence ID" value="XM_016902306.1"/>
</dbReference>
<dbReference type="HOGENOM" id="CLU_182416_0_0_1"/>
<feature type="signal peptide" evidence="1">
    <location>
        <begin position="1"/>
        <end position="21"/>
    </location>
</feature>
<dbReference type="EMBL" id="KB456260">
    <property type="protein sequence ID" value="EMF16911.1"/>
    <property type="molecule type" value="Genomic_DNA"/>
</dbReference>
<dbReference type="GeneID" id="27899443"/>
<feature type="chain" id="PRO_5004110859" description="CBM1 domain-containing protein" evidence="1">
    <location>
        <begin position="22"/>
        <end position="93"/>
    </location>
</feature>
<evidence type="ECO:0000256" key="1">
    <source>
        <dbReference type="SAM" id="SignalP"/>
    </source>
</evidence>
<reference evidence="2 3" key="1">
    <citation type="journal article" date="2012" name="PLoS Pathog.">
        <title>Diverse lifestyles and strategies of plant pathogenesis encoded in the genomes of eighteen Dothideomycetes fungi.</title>
        <authorList>
            <person name="Ohm R.A."/>
            <person name="Feau N."/>
            <person name="Henrissat B."/>
            <person name="Schoch C.L."/>
            <person name="Horwitz B.A."/>
            <person name="Barry K.W."/>
            <person name="Condon B.J."/>
            <person name="Copeland A.C."/>
            <person name="Dhillon B."/>
            <person name="Glaser F."/>
            <person name="Hesse C.N."/>
            <person name="Kosti I."/>
            <person name="LaButti K."/>
            <person name="Lindquist E.A."/>
            <person name="Lucas S."/>
            <person name="Salamov A.A."/>
            <person name="Bradshaw R.E."/>
            <person name="Ciuffetti L."/>
            <person name="Hamelin R.C."/>
            <person name="Kema G.H.J."/>
            <person name="Lawrence C."/>
            <person name="Scott J.A."/>
            <person name="Spatafora J.W."/>
            <person name="Turgeon B.G."/>
            <person name="de Wit P.J.G.M."/>
            <person name="Zhong S."/>
            <person name="Goodwin S.B."/>
            <person name="Grigoriev I.V."/>
        </authorList>
    </citation>
    <scope>NUCLEOTIDE SEQUENCE [LARGE SCALE GENOMIC DNA]</scope>
    <source>
        <strain evidence="2 3">SO2202</strain>
    </source>
</reference>
<evidence type="ECO:0000313" key="2">
    <source>
        <dbReference type="EMBL" id="EMF16911.1"/>
    </source>
</evidence>
<sequence length="93" mass="9954">MAKIMSLYAIALLLAASTVTAQLPGDDWRWCDSGTSGTGYCESRRWHTYCCSAEPASSGPFQTPRQIKATSGTACQEDPNFSGTYLGTVYCAA</sequence>
<dbReference type="AlphaFoldDB" id="N1QI31"/>
<dbReference type="Proteomes" id="UP000016931">
    <property type="component" value="Unassembled WGS sequence"/>
</dbReference>
<evidence type="ECO:0008006" key="4">
    <source>
        <dbReference type="Google" id="ProtNLM"/>
    </source>
</evidence>
<name>N1QI31_SPHMS</name>